<reference evidence="2" key="1">
    <citation type="journal article" date="2014" name="Front. Microbiol.">
        <title>High frequency of phylogenetically diverse reductive dehalogenase-homologous genes in deep subseafloor sedimentary metagenomes.</title>
        <authorList>
            <person name="Kawai M."/>
            <person name="Futagami T."/>
            <person name="Toyoda A."/>
            <person name="Takaki Y."/>
            <person name="Nishi S."/>
            <person name="Hori S."/>
            <person name="Arai W."/>
            <person name="Tsubouchi T."/>
            <person name="Morono Y."/>
            <person name="Uchiyama I."/>
            <person name="Ito T."/>
            <person name="Fujiyama A."/>
            <person name="Inagaki F."/>
            <person name="Takami H."/>
        </authorList>
    </citation>
    <scope>NUCLEOTIDE SEQUENCE</scope>
    <source>
        <strain evidence="2">Expedition CK06-06</strain>
    </source>
</reference>
<comment type="caution">
    <text evidence="2">The sequence shown here is derived from an EMBL/GenBank/DDBJ whole genome shotgun (WGS) entry which is preliminary data.</text>
</comment>
<evidence type="ECO:0000256" key="1">
    <source>
        <dbReference type="SAM" id="Phobius"/>
    </source>
</evidence>
<dbReference type="AlphaFoldDB" id="X1GI26"/>
<keyword evidence="1" id="KW-0472">Membrane</keyword>
<sequence length="137" mass="15490">TYSASHSLLDETYLKLYFDLFAPEVNASILSELMGEGDTGLPIALPVNITDFKLNATVKFNSTSGLLYDLTIKIRSLSHVDEYTEAFDIDIRYALYVPEPEPEPEPETEPTETLYPWLIPTIAAFAVVSIIIFRRRK</sequence>
<name>X1GI26_9ZZZZ</name>
<proteinExistence type="predicted"/>
<evidence type="ECO:0000313" key="2">
    <source>
        <dbReference type="EMBL" id="GAH44455.1"/>
    </source>
</evidence>
<keyword evidence="1" id="KW-0812">Transmembrane</keyword>
<protein>
    <submittedName>
        <fullName evidence="2">Uncharacterized protein</fullName>
    </submittedName>
</protein>
<accession>X1GI26</accession>
<gene>
    <name evidence="2" type="ORF">S03H2_16971</name>
</gene>
<feature type="non-terminal residue" evidence="2">
    <location>
        <position position="1"/>
    </location>
</feature>
<organism evidence="2">
    <name type="scientific">marine sediment metagenome</name>
    <dbReference type="NCBI Taxonomy" id="412755"/>
    <lineage>
        <taxon>unclassified sequences</taxon>
        <taxon>metagenomes</taxon>
        <taxon>ecological metagenomes</taxon>
    </lineage>
</organism>
<keyword evidence="1" id="KW-1133">Transmembrane helix</keyword>
<dbReference type="EMBL" id="BARU01008719">
    <property type="protein sequence ID" value="GAH44455.1"/>
    <property type="molecule type" value="Genomic_DNA"/>
</dbReference>
<feature type="transmembrane region" description="Helical" evidence="1">
    <location>
        <begin position="114"/>
        <end position="133"/>
    </location>
</feature>